<feature type="domain" description="Histidine kinase/HSP90-like ATPase" evidence="2">
    <location>
        <begin position="22"/>
        <end position="128"/>
    </location>
</feature>
<evidence type="ECO:0000313" key="3">
    <source>
        <dbReference type="EMBL" id="GHE75802.1"/>
    </source>
</evidence>
<evidence type="ECO:0000256" key="1">
    <source>
        <dbReference type="ARBA" id="ARBA00022527"/>
    </source>
</evidence>
<dbReference type="InterPro" id="IPR003594">
    <property type="entry name" value="HATPase_dom"/>
</dbReference>
<keyword evidence="1" id="KW-0418">Kinase</keyword>
<evidence type="ECO:0000259" key="2">
    <source>
        <dbReference type="Pfam" id="PF13581"/>
    </source>
</evidence>
<name>A0ABQ3IAD1_9PSEU</name>
<evidence type="ECO:0000313" key="4">
    <source>
        <dbReference type="Proteomes" id="UP000605897"/>
    </source>
</evidence>
<protein>
    <submittedName>
        <fullName evidence="3">ATPase</fullName>
    </submittedName>
</protein>
<dbReference type="InterPro" id="IPR050267">
    <property type="entry name" value="Anti-sigma-factor_SerPK"/>
</dbReference>
<accession>A0ABQ3IAD1</accession>
<dbReference type="SUPFAM" id="SSF55874">
    <property type="entry name" value="ATPase domain of HSP90 chaperone/DNA topoisomerase II/histidine kinase"/>
    <property type="match status" value="1"/>
</dbReference>
<keyword evidence="1" id="KW-0723">Serine/threonine-protein kinase</keyword>
<dbReference type="EMBL" id="BNAU01000001">
    <property type="protein sequence ID" value="GHE75802.1"/>
    <property type="molecule type" value="Genomic_DNA"/>
</dbReference>
<dbReference type="InterPro" id="IPR036890">
    <property type="entry name" value="HATPase_C_sf"/>
</dbReference>
<comment type="caution">
    <text evidence="3">The sequence shown here is derived from an EMBL/GenBank/DDBJ whole genome shotgun (WGS) entry which is preliminary data.</text>
</comment>
<dbReference type="PANTHER" id="PTHR35526">
    <property type="entry name" value="ANTI-SIGMA-F FACTOR RSBW-RELATED"/>
    <property type="match status" value="1"/>
</dbReference>
<keyword evidence="1" id="KW-0808">Transferase</keyword>
<dbReference type="PANTHER" id="PTHR35526:SF3">
    <property type="entry name" value="ANTI-SIGMA-F FACTOR RSBW"/>
    <property type="match status" value="1"/>
</dbReference>
<sequence>MPMTVEPPLTLDLEPGPVPPLVAVRQWAARALSDLGEDHLVAVQLIATELLTNAYEHAGGAHQLRLRRDREPCRIVIEVDDGSTVQPAVVREADPRAPGGRGLAIMDKLTGDWGSRPRPGGGKTVWATIDCTSYPWEPCP</sequence>
<dbReference type="CDD" id="cd16936">
    <property type="entry name" value="HATPase_RsbW-like"/>
    <property type="match status" value="1"/>
</dbReference>
<gene>
    <name evidence="3" type="ORF">GCM10017786_00820</name>
</gene>
<reference evidence="4" key="1">
    <citation type="journal article" date="2019" name="Int. J. Syst. Evol. Microbiol.">
        <title>The Global Catalogue of Microorganisms (GCM) 10K type strain sequencing project: providing services to taxonomists for standard genome sequencing and annotation.</title>
        <authorList>
            <consortium name="The Broad Institute Genomics Platform"/>
            <consortium name="The Broad Institute Genome Sequencing Center for Infectious Disease"/>
            <person name="Wu L."/>
            <person name="Ma J."/>
        </authorList>
    </citation>
    <scope>NUCLEOTIDE SEQUENCE [LARGE SCALE GENOMIC DNA]</scope>
    <source>
        <strain evidence="4">CGMCC 4.7677</strain>
    </source>
</reference>
<organism evidence="3 4">
    <name type="scientific">Amycolatopsis deserti</name>
    <dbReference type="NCBI Taxonomy" id="185696"/>
    <lineage>
        <taxon>Bacteria</taxon>
        <taxon>Bacillati</taxon>
        <taxon>Actinomycetota</taxon>
        <taxon>Actinomycetes</taxon>
        <taxon>Pseudonocardiales</taxon>
        <taxon>Pseudonocardiaceae</taxon>
        <taxon>Amycolatopsis</taxon>
    </lineage>
</organism>
<keyword evidence="4" id="KW-1185">Reference proteome</keyword>
<dbReference type="Pfam" id="PF13581">
    <property type="entry name" value="HATPase_c_2"/>
    <property type="match status" value="1"/>
</dbReference>
<dbReference type="Proteomes" id="UP000605897">
    <property type="component" value="Unassembled WGS sequence"/>
</dbReference>
<dbReference type="Gene3D" id="3.30.565.10">
    <property type="entry name" value="Histidine kinase-like ATPase, C-terminal domain"/>
    <property type="match status" value="1"/>
</dbReference>
<proteinExistence type="predicted"/>